<dbReference type="EMBL" id="CP117411">
    <property type="protein sequence ID" value="WCT73030.1"/>
    <property type="molecule type" value="Genomic_DNA"/>
</dbReference>
<evidence type="ECO:0000313" key="1">
    <source>
        <dbReference type="EMBL" id="WCT73030.1"/>
    </source>
</evidence>
<organism evidence="1 2">
    <name type="scientific">Sphingomonas naphthae</name>
    <dbReference type="NCBI Taxonomy" id="1813468"/>
    <lineage>
        <taxon>Bacteria</taxon>
        <taxon>Pseudomonadati</taxon>
        <taxon>Pseudomonadota</taxon>
        <taxon>Alphaproteobacteria</taxon>
        <taxon>Sphingomonadales</taxon>
        <taxon>Sphingomonadaceae</taxon>
        <taxon>Sphingomonas</taxon>
    </lineage>
</organism>
<dbReference type="SUPFAM" id="SSF53474">
    <property type="entry name" value="alpha/beta-Hydrolases"/>
    <property type="match status" value="1"/>
</dbReference>
<proteinExistence type="predicted"/>
<dbReference type="Proteomes" id="UP001220395">
    <property type="component" value="Chromosome"/>
</dbReference>
<keyword evidence="2" id="KW-1185">Reference proteome</keyword>
<reference evidence="1 2" key="1">
    <citation type="submission" date="2023-02" db="EMBL/GenBank/DDBJ databases">
        <title>Genome sequence of Sphingomonas naphthae.</title>
        <authorList>
            <person name="Kim S."/>
            <person name="Heo J."/>
            <person name="Kwon S.-W."/>
        </authorList>
    </citation>
    <scope>NUCLEOTIDE SEQUENCE [LARGE SCALE GENOMIC DNA]</scope>
    <source>
        <strain evidence="1 2">KACC 18716</strain>
    </source>
</reference>
<protein>
    <submittedName>
        <fullName evidence="1">Alpha/beta hydrolase</fullName>
    </submittedName>
</protein>
<name>A0ABY7TKX7_9SPHN</name>
<evidence type="ECO:0000313" key="2">
    <source>
        <dbReference type="Proteomes" id="UP001220395"/>
    </source>
</evidence>
<sequence length="284" mass="30087">MAWIEVGGIGIAYDVIGEGAETVAITPGGRFARDTPGVRPLAEKLAAAGKRALIWDRPNTGESDLCFAGETESFQNADALAGLLRALDFGPTYVVAGSGGSREALMTAIRHPEMVRRLFVLWISGGGVGLGSLPFSYCHQSAMMAAYGGMAAVAELPDWATQIARNPGNRDRLLAQDPMAFIAIMKRWAAAFFPGPDCPVPGITAAQLGALNIPVTVLRSGLSDVHHPRETSEAVHALIPGATLAEPPWGDREWIERLLNQGSGAGLFASWPMLAEQIVAFERG</sequence>
<dbReference type="GO" id="GO:0016787">
    <property type="term" value="F:hydrolase activity"/>
    <property type="evidence" value="ECO:0007669"/>
    <property type="project" value="UniProtKB-KW"/>
</dbReference>
<dbReference type="InterPro" id="IPR029058">
    <property type="entry name" value="AB_hydrolase_fold"/>
</dbReference>
<dbReference type="Gene3D" id="3.40.50.1820">
    <property type="entry name" value="alpha/beta hydrolase"/>
    <property type="match status" value="1"/>
</dbReference>
<dbReference type="RefSeq" id="WP_273687004.1">
    <property type="nucleotide sequence ID" value="NZ_CP117411.1"/>
</dbReference>
<accession>A0ABY7TKX7</accession>
<gene>
    <name evidence="1" type="ORF">PQ455_15550</name>
</gene>
<keyword evidence="1" id="KW-0378">Hydrolase</keyword>